<protein>
    <submittedName>
        <fullName evidence="1">Uncharacterized protein</fullName>
    </submittedName>
</protein>
<dbReference type="EMBL" id="LR828261">
    <property type="protein sequence ID" value="CAD0333576.1"/>
    <property type="molecule type" value="Genomic_DNA"/>
</dbReference>
<proteinExistence type="predicted"/>
<name>A0A6V7DFL2_9XANT</name>
<gene>
    <name evidence="1" type="ORF">CFBP2533_23220</name>
</gene>
<evidence type="ECO:0000313" key="1">
    <source>
        <dbReference type="EMBL" id="CAD0333567.1"/>
    </source>
</evidence>
<reference evidence="1" key="1">
    <citation type="submission" date="2020-07" db="EMBL/GenBank/DDBJ databases">
        <authorList>
            <person name="Pothier F. J."/>
        </authorList>
    </citation>
    <scope>NUCLEOTIDE SEQUENCE</scope>
    <source>
        <strain evidence="1">CFBP 2533</strain>
    </source>
</reference>
<organism evidence="1">
    <name type="scientific">Xanthomonas hortorum pv. pelargonii</name>
    <dbReference type="NCBI Taxonomy" id="453602"/>
    <lineage>
        <taxon>Bacteria</taxon>
        <taxon>Pseudomonadati</taxon>
        <taxon>Pseudomonadota</taxon>
        <taxon>Gammaproteobacteria</taxon>
        <taxon>Lysobacterales</taxon>
        <taxon>Lysobacteraceae</taxon>
        <taxon>Xanthomonas</taxon>
    </lineage>
</organism>
<accession>A0A6V7DFL2</accession>
<dbReference type="EMBL" id="LR828261">
    <property type="protein sequence ID" value="CAD0333567.1"/>
    <property type="molecule type" value="Genomic_DNA"/>
</dbReference>
<dbReference type="AlphaFoldDB" id="A0A6V7DFL2"/>
<sequence length="35" mass="3821">MLADQFGMDQVMLCLNDPYPVPQPPTAATLRSSGR</sequence>